<proteinExistence type="predicted"/>
<protein>
    <submittedName>
        <fullName evidence="2">Eco57I restriction-modification methylase domain-containing protein</fullName>
    </submittedName>
</protein>
<keyword evidence="2" id="KW-0808">Transferase</keyword>
<keyword evidence="3" id="KW-1185">Reference proteome</keyword>
<dbReference type="Pfam" id="PF07669">
    <property type="entry name" value="Eco57I"/>
    <property type="match status" value="1"/>
</dbReference>
<evidence type="ECO:0000313" key="3">
    <source>
        <dbReference type="Proteomes" id="UP001456307"/>
    </source>
</evidence>
<dbReference type="InterPro" id="IPR029063">
    <property type="entry name" value="SAM-dependent_MTases_sf"/>
</dbReference>
<feature type="domain" description="Type II methyltransferase M.TaqI-like" evidence="1">
    <location>
        <begin position="1"/>
        <end position="83"/>
    </location>
</feature>
<sequence length="341" mass="38559">MKFDYIVGNPPYQVSDGGASASAKPVYNYFVDSSKELTRNEFCLIFPARWYAGGKGLNDFRKSILKDRHVKKLIDYKKPDDVFPNTNIRGGVCVLLWDSHFDNSKSGVEVVTVEDKKTSIIHNRKLDPFNTGVFIRDFQSLSILNKVSNNNFESLMDHISSRKPFGLGGTFVKTSRFCRTKNGLKNPVKIYGKQAVGYTELENVLNSGEWIDNIKVFTTRANNIGTELNDDNLNAFVALKKSACTETYIVIGANDDLTEESASNIVKYLKTKFCRFLISLAKSSQDATRGTYKFVPIQDFSTSSNIDWSNSISEIDQQLYKKYGLNDNEIKFIETHIKEMA</sequence>
<evidence type="ECO:0000313" key="2">
    <source>
        <dbReference type="EMBL" id="MEO5287113.1"/>
    </source>
</evidence>
<dbReference type="GO" id="GO:0008168">
    <property type="term" value="F:methyltransferase activity"/>
    <property type="evidence" value="ECO:0007669"/>
    <property type="project" value="UniProtKB-KW"/>
</dbReference>
<dbReference type="Gene3D" id="3.40.50.150">
    <property type="entry name" value="Vaccinia Virus protein VP39"/>
    <property type="match status" value="1"/>
</dbReference>
<accession>A0ABV0I7H0</accession>
<dbReference type="EMBL" id="JBCNVT010000002">
    <property type="protein sequence ID" value="MEO5287113.1"/>
    <property type="molecule type" value="Genomic_DNA"/>
</dbReference>
<dbReference type="InterPro" id="IPR011639">
    <property type="entry name" value="MethylTrfase_TaqI-like_dom"/>
</dbReference>
<keyword evidence="2" id="KW-0489">Methyltransferase</keyword>
<evidence type="ECO:0000259" key="1">
    <source>
        <dbReference type="Pfam" id="PF07669"/>
    </source>
</evidence>
<dbReference type="InterPro" id="IPR002052">
    <property type="entry name" value="DNA_methylase_N6_adenine_CS"/>
</dbReference>
<dbReference type="Proteomes" id="UP001456307">
    <property type="component" value="Unassembled WGS sequence"/>
</dbReference>
<dbReference type="RefSeq" id="WP_347985700.1">
    <property type="nucleotide sequence ID" value="NZ_JBCNVT010000002.1"/>
</dbReference>
<name>A0ABV0I7H0_9LACO</name>
<dbReference type="SUPFAM" id="SSF53335">
    <property type="entry name" value="S-adenosyl-L-methionine-dependent methyltransferases"/>
    <property type="match status" value="1"/>
</dbReference>
<dbReference type="GO" id="GO:0032259">
    <property type="term" value="P:methylation"/>
    <property type="evidence" value="ECO:0007669"/>
    <property type="project" value="UniProtKB-KW"/>
</dbReference>
<reference evidence="2 3" key="1">
    <citation type="submission" date="2024-04" db="EMBL/GenBank/DDBJ databases">
        <title>Limosilactobacillus allomucosae sp. nov., a novel species isolated from wild boar faecal samples as potential probiotics for domestic pigs.</title>
        <authorList>
            <person name="Chen B."/>
        </authorList>
    </citation>
    <scope>NUCLEOTIDE SEQUENCE [LARGE SCALE GENOMIC DNA]</scope>
    <source>
        <strain evidence="2 3">WILCCON 0055</strain>
    </source>
</reference>
<comment type="caution">
    <text evidence="2">The sequence shown here is derived from an EMBL/GenBank/DDBJ whole genome shotgun (WGS) entry which is preliminary data.</text>
</comment>
<organism evidence="2 3">
    <name type="scientific">Limosilactobacillus allomucosae</name>
    <dbReference type="NCBI Taxonomy" id="3142938"/>
    <lineage>
        <taxon>Bacteria</taxon>
        <taxon>Bacillati</taxon>
        <taxon>Bacillota</taxon>
        <taxon>Bacilli</taxon>
        <taxon>Lactobacillales</taxon>
        <taxon>Lactobacillaceae</taxon>
        <taxon>Limosilactobacillus</taxon>
    </lineage>
</organism>
<gene>
    <name evidence="2" type="ORF">AAVZ08_11125</name>
</gene>
<dbReference type="PROSITE" id="PS00092">
    <property type="entry name" value="N6_MTASE"/>
    <property type="match status" value="1"/>
</dbReference>